<protein>
    <submittedName>
        <fullName evidence="2">DNA primase</fullName>
    </submittedName>
</protein>
<dbReference type="PANTHER" id="PTHR46354">
    <property type="entry name" value="DOG1 DOMAIN-CONTAINING PROTEIN"/>
    <property type="match status" value="1"/>
</dbReference>
<reference evidence="2" key="1">
    <citation type="submission" date="2015-07" db="EMBL/GenBank/DDBJ databases">
        <title>Transcriptome Assembly of Anthurium amnicola.</title>
        <authorList>
            <person name="Suzuki J."/>
        </authorList>
    </citation>
    <scope>NUCLEOTIDE SEQUENCE</scope>
</reference>
<gene>
    <name evidence="2" type="primary">UL52_0</name>
    <name evidence="2" type="ORF">g.51694</name>
</gene>
<name>A0A1D1YQ42_9ARAE</name>
<evidence type="ECO:0000259" key="1">
    <source>
        <dbReference type="PROSITE" id="PS51806"/>
    </source>
</evidence>
<dbReference type="EMBL" id="GDJX01011207">
    <property type="protein sequence ID" value="JAT56729.1"/>
    <property type="molecule type" value="Transcribed_RNA"/>
</dbReference>
<sequence length="354" mass="39613">MPTARRALWPTRRVEKIPARQPLEHGGEDYQLPDGVVRYAKEREGETSLGRACDQSKNKTAAVGASGDYLQRRDAASCMGFLKHECSARRREHLSAAYGQWRSAQRAVASRMERQLQARWVLDEQIEAHLALMNAHYNRSILPGRPRDVAHLLMPQGKPTMENAATSWLGDWRPSAILSLVPRLVAAGLTPRAHRYLSEAKRHLLIEEAVMDEQMAEHQSICILFLQGGSGMRPLTAPPWDRGRGPKKMLGRVVELMRKVAAVVEKAQRLRYQAVEVTVRQVLDQAQAAEFLVALTGVQDAVHRMASGWRAQVGPSTSPCSTLLPPRSRPIKPTATLDCRCLHWIEVDGKHMKA</sequence>
<dbReference type="PROSITE" id="PS51806">
    <property type="entry name" value="DOG1"/>
    <property type="match status" value="1"/>
</dbReference>
<dbReference type="InterPro" id="IPR051886">
    <property type="entry name" value="Seed_Dev/Stress_Resp_Reg"/>
</dbReference>
<accession>A0A1D1YQ42</accession>
<evidence type="ECO:0000313" key="2">
    <source>
        <dbReference type="EMBL" id="JAT56729.1"/>
    </source>
</evidence>
<dbReference type="AlphaFoldDB" id="A0A1D1YQ42"/>
<dbReference type="InterPro" id="IPR025422">
    <property type="entry name" value="TGA_domain"/>
</dbReference>
<dbReference type="PANTHER" id="PTHR46354:SF9">
    <property type="entry name" value="PROTEIN INAPERTURATE POLLEN1"/>
    <property type="match status" value="1"/>
</dbReference>
<feature type="domain" description="DOG1" evidence="1">
    <location>
        <begin position="91"/>
        <end position="312"/>
    </location>
</feature>
<dbReference type="Pfam" id="PF14144">
    <property type="entry name" value="DOG1"/>
    <property type="match status" value="1"/>
</dbReference>
<dbReference type="GO" id="GO:0006351">
    <property type="term" value="P:DNA-templated transcription"/>
    <property type="evidence" value="ECO:0007669"/>
    <property type="project" value="InterPro"/>
</dbReference>
<dbReference type="GO" id="GO:0043565">
    <property type="term" value="F:sequence-specific DNA binding"/>
    <property type="evidence" value="ECO:0007669"/>
    <property type="project" value="InterPro"/>
</dbReference>
<organism evidence="2">
    <name type="scientific">Anthurium amnicola</name>
    <dbReference type="NCBI Taxonomy" id="1678845"/>
    <lineage>
        <taxon>Eukaryota</taxon>
        <taxon>Viridiplantae</taxon>
        <taxon>Streptophyta</taxon>
        <taxon>Embryophyta</taxon>
        <taxon>Tracheophyta</taxon>
        <taxon>Spermatophyta</taxon>
        <taxon>Magnoliopsida</taxon>
        <taxon>Liliopsida</taxon>
        <taxon>Araceae</taxon>
        <taxon>Pothoideae</taxon>
        <taxon>Potheae</taxon>
        <taxon>Anthurium</taxon>
    </lineage>
</organism>
<proteinExistence type="predicted"/>